<proteinExistence type="inferred from homology"/>
<accession>T1J4A6</accession>
<feature type="domain" description="ABC1 atypical kinase-like" evidence="2">
    <location>
        <begin position="138"/>
        <end position="376"/>
    </location>
</feature>
<dbReference type="PhylomeDB" id="T1J4A6"/>
<dbReference type="STRING" id="126957.T1J4A6"/>
<organism evidence="3 4">
    <name type="scientific">Strigamia maritima</name>
    <name type="common">European centipede</name>
    <name type="synonym">Geophilus maritimus</name>
    <dbReference type="NCBI Taxonomy" id="126957"/>
    <lineage>
        <taxon>Eukaryota</taxon>
        <taxon>Metazoa</taxon>
        <taxon>Ecdysozoa</taxon>
        <taxon>Arthropoda</taxon>
        <taxon>Myriapoda</taxon>
        <taxon>Chilopoda</taxon>
        <taxon>Pleurostigmophora</taxon>
        <taxon>Geophilomorpha</taxon>
        <taxon>Linotaeniidae</taxon>
        <taxon>Strigamia</taxon>
    </lineage>
</organism>
<protein>
    <recommendedName>
        <fullName evidence="2">ABC1 atypical kinase-like domain-containing protein</fullName>
    </recommendedName>
</protein>
<dbReference type="HOGENOM" id="CLU_006533_2_6_1"/>
<dbReference type="InterPro" id="IPR011009">
    <property type="entry name" value="Kinase-like_dom_sf"/>
</dbReference>
<dbReference type="OMA" id="DVMTTMV"/>
<evidence type="ECO:0000313" key="4">
    <source>
        <dbReference type="Proteomes" id="UP000014500"/>
    </source>
</evidence>
<dbReference type="eggNOG" id="KOG1235">
    <property type="taxonomic scope" value="Eukaryota"/>
</dbReference>
<evidence type="ECO:0000313" key="3">
    <source>
        <dbReference type="EnsemblMetazoa" id="SMAR008437-PA"/>
    </source>
</evidence>
<dbReference type="Pfam" id="PF03109">
    <property type="entry name" value="ABC1"/>
    <property type="match status" value="1"/>
</dbReference>
<evidence type="ECO:0000256" key="1">
    <source>
        <dbReference type="ARBA" id="ARBA00009670"/>
    </source>
</evidence>
<dbReference type="PANTHER" id="PTHR43173">
    <property type="entry name" value="ABC1 FAMILY PROTEIN"/>
    <property type="match status" value="1"/>
</dbReference>
<dbReference type="InterPro" id="IPR045307">
    <property type="entry name" value="ADCK1_dom"/>
</dbReference>
<comment type="similarity">
    <text evidence="1">Belongs to the protein kinase superfamily. ADCK protein kinase family.</text>
</comment>
<dbReference type="Proteomes" id="UP000014500">
    <property type="component" value="Unassembled WGS sequence"/>
</dbReference>
<dbReference type="EnsemblMetazoa" id="SMAR008437-RA">
    <property type="protein sequence ID" value="SMAR008437-PA"/>
    <property type="gene ID" value="SMAR008437"/>
</dbReference>
<dbReference type="CDD" id="cd13969">
    <property type="entry name" value="ADCK1-like"/>
    <property type="match status" value="1"/>
</dbReference>
<dbReference type="EMBL" id="JH431841">
    <property type="status" value="NOT_ANNOTATED_CDS"/>
    <property type="molecule type" value="Genomic_DNA"/>
</dbReference>
<evidence type="ECO:0000259" key="2">
    <source>
        <dbReference type="Pfam" id="PF03109"/>
    </source>
</evidence>
<dbReference type="PANTHER" id="PTHR43173:SF28">
    <property type="entry name" value="AARF DOMAIN CONTAINING KINASE 5"/>
    <property type="match status" value="1"/>
</dbReference>
<dbReference type="SUPFAM" id="SSF56112">
    <property type="entry name" value="Protein kinase-like (PK-like)"/>
    <property type="match status" value="1"/>
</dbReference>
<reference evidence="4" key="1">
    <citation type="submission" date="2011-05" db="EMBL/GenBank/DDBJ databases">
        <authorList>
            <person name="Richards S.R."/>
            <person name="Qu J."/>
            <person name="Jiang H."/>
            <person name="Jhangiani S.N."/>
            <person name="Agravi P."/>
            <person name="Goodspeed R."/>
            <person name="Gross S."/>
            <person name="Mandapat C."/>
            <person name="Jackson L."/>
            <person name="Mathew T."/>
            <person name="Pu L."/>
            <person name="Thornton R."/>
            <person name="Saada N."/>
            <person name="Wilczek-Boney K.B."/>
            <person name="Lee S."/>
            <person name="Kovar C."/>
            <person name="Wu Y."/>
            <person name="Scherer S.E."/>
            <person name="Worley K.C."/>
            <person name="Muzny D.M."/>
            <person name="Gibbs R."/>
        </authorList>
    </citation>
    <scope>NUCLEOTIDE SEQUENCE</scope>
    <source>
        <strain evidence="4">Brora</strain>
    </source>
</reference>
<dbReference type="AlphaFoldDB" id="T1J4A6"/>
<keyword evidence="4" id="KW-1185">Reference proteome</keyword>
<dbReference type="InterPro" id="IPR051130">
    <property type="entry name" value="Mito_struct-func_regulator"/>
</dbReference>
<name>T1J4A6_STRMM</name>
<reference evidence="3" key="2">
    <citation type="submission" date="2015-02" db="UniProtKB">
        <authorList>
            <consortium name="EnsemblMetazoa"/>
        </authorList>
    </citation>
    <scope>IDENTIFICATION</scope>
</reference>
<sequence>YYAGQANKPLTTKLKQNEEVLAKTKWRRFLPVFIIGAVSAGAYYDNQKRNLYSGGIFRFFRSLKIGLTISCDYWLTLRDLEEESDTYKVAIRKCHKRSAVTLRDGCLQNGGLYVKLGQGLSALNHILPDEYSKILQTLHDRALVRQPHEVKLLFLEDFGCTPDVLFDSFDEEPIAAASLAQVHRAVTKDKQQVAVKVQYIDLQDRFYSDVNTVKVLLKIIGWMHPTFSLHWVLKELITDLAQELDFVNEGRNGERCAKELSYLQYVYVPKVFWEYTTKRVLTAEYIDGCKITDVECLQNLGLSLRDVNEKLIKTFAEQIFHTGFVHADPHPGNVYVRKGSDGKAQIVLLDHGLYEYLPTTTRHSLCHFWKSVVLDRRPEIQIYSHELGVEDFMLFSEIMLQHPLGSRHSLRLPNRLTQDDFKYMTNMAKTRFGEIMHVIRSMPKPMILVLRNINTVRSIAHEHGHPADRHVLMARIASRGAFVTEYYDSNARIHGWWSQLKFDLCLR</sequence>
<dbReference type="InterPro" id="IPR004147">
    <property type="entry name" value="ABC1_dom"/>
</dbReference>